<protein>
    <recommendedName>
        <fullName evidence="5">Probable ATP-binding protein YheS</fullName>
    </recommendedName>
</protein>
<name>A0A1I4PF72_9GAMM</name>
<dbReference type="GO" id="GO:0005524">
    <property type="term" value="F:ATP binding"/>
    <property type="evidence" value="ECO:0007669"/>
    <property type="project" value="UniProtKB-KW"/>
</dbReference>
<dbReference type="EMBL" id="FOUI01000002">
    <property type="protein sequence ID" value="SFM26399.1"/>
    <property type="molecule type" value="Genomic_DNA"/>
</dbReference>
<feature type="coiled-coil region" evidence="6">
    <location>
        <begin position="551"/>
        <end position="641"/>
    </location>
</feature>
<dbReference type="PROSITE" id="PS00211">
    <property type="entry name" value="ABC_TRANSPORTER_1"/>
    <property type="match status" value="2"/>
</dbReference>
<evidence type="ECO:0000256" key="4">
    <source>
        <dbReference type="ARBA" id="ARBA00061571"/>
    </source>
</evidence>
<reference evidence="9" key="1">
    <citation type="submission" date="2016-10" db="EMBL/GenBank/DDBJ databases">
        <authorList>
            <person name="Varghese N."/>
            <person name="Submissions S."/>
        </authorList>
    </citation>
    <scope>NUCLEOTIDE SEQUENCE [LARGE SCALE GENOMIC DNA]</scope>
    <source>
        <strain evidence="9">DSM 24213</strain>
    </source>
</reference>
<evidence type="ECO:0000313" key="9">
    <source>
        <dbReference type="Proteomes" id="UP000243629"/>
    </source>
</evidence>
<dbReference type="SMART" id="SM00382">
    <property type="entry name" value="AAA"/>
    <property type="match status" value="2"/>
</dbReference>
<sequence>MLPLIYSAPMIRIDNLTLQRGPLRLLEQASLTIHPGQKIGLLGTNGAGKSSLFALLLGNLSADAGDCRLPADWRIAHMRQEIEALERRAVDYVLDGDQRLRQLQARLAEAEARHDAHALGSLYAELEAHGGFSADSRARSLLAGLGFSSEQCEMQVGEFSGGWQMRLNLAQALMCPSDLLLLDEPTNHLDLDAILWLEDWLKGYPGTLLLISHDRDFLDAVVSHIVHVEGRQLNLYRGGYSQFERTRAERLSQQQAAFEQQQAQRAHMQSYIARFRAKASKARQAQSRLKALERMQDLAPAHIDSPFEFEFREALQQSSPLLDLRDGELGYPQRTILHNVKLQLAPGARIGVLGPNGAGKSTLIKTLAGSLPLLAGELTRGEHLSIGYFAQHQLDSLDPEASPLLHLARIAGGEREQNLRNFLGGFDFRGDRVEQPVRHFSGGEKARLALALIAWQRPNLLLLDEPTNHLDMDMRHALTVALQAFEGAMLLVSHDRALIRATTDELWLVADGQLQGYEQDLDSYTQWLTQFRQQQQRNLQPQSNTAPRVDAREQRRQAAELRQKLAPLKKTVDGLELQLAKAQQQLTGIEQQLADSSLYQAEHKGRLKTLLADQADCRQLIERLEADWLEALEALENLQAELEA</sequence>
<keyword evidence="6" id="KW-0175">Coiled coil</keyword>
<dbReference type="InterPro" id="IPR050611">
    <property type="entry name" value="ABCF"/>
</dbReference>
<feature type="domain" description="ABC transporter" evidence="7">
    <location>
        <begin position="11"/>
        <end position="255"/>
    </location>
</feature>
<dbReference type="Pfam" id="PF12848">
    <property type="entry name" value="ABC_tran_Xtn"/>
    <property type="match status" value="1"/>
</dbReference>
<keyword evidence="3 8" id="KW-0067">ATP-binding</keyword>
<dbReference type="PROSITE" id="PS50893">
    <property type="entry name" value="ABC_TRANSPORTER_2"/>
    <property type="match status" value="2"/>
</dbReference>
<dbReference type="AlphaFoldDB" id="A0A1I4PF72"/>
<dbReference type="InterPro" id="IPR032781">
    <property type="entry name" value="ABC_tran_Xtn"/>
</dbReference>
<evidence type="ECO:0000256" key="2">
    <source>
        <dbReference type="ARBA" id="ARBA00022741"/>
    </source>
</evidence>
<dbReference type="CDD" id="cd03221">
    <property type="entry name" value="ABCF_EF-3"/>
    <property type="match status" value="2"/>
</dbReference>
<proteinExistence type="inferred from homology"/>
<keyword evidence="2" id="KW-0547">Nucleotide-binding</keyword>
<evidence type="ECO:0000256" key="1">
    <source>
        <dbReference type="ARBA" id="ARBA00022737"/>
    </source>
</evidence>
<keyword evidence="9" id="KW-1185">Reference proteome</keyword>
<dbReference type="Gene3D" id="3.40.50.300">
    <property type="entry name" value="P-loop containing nucleotide triphosphate hydrolases"/>
    <property type="match status" value="2"/>
</dbReference>
<dbReference type="Proteomes" id="UP000243629">
    <property type="component" value="Unassembled WGS sequence"/>
</dbReference>
<dbReference type="FunFam" id="3.40.50.300:FF:002053">
    <property type="entry name" value="ABC transporter ATP-binding protein"/>
    <property type="match status" value="1"/>
</dbReference>
<dbReference type="InterPro" id="IPR027417">
    <property type="entry name" value="P-loop_NTPase"/>
</dbReference>
<dbReference type="STRING" id="1720063.SAMN05216217_102297"/>
<keyword evidence="1" id="KW-0677">Repeat</keyword>
<evidence type="ECO:0000313" key="8">
    <source>
        <dbReference type="EMBL" id="SFM26399.1"/>
    </source>
</evidence>
<evidence type="ECO:0000256" key="5">
    <source>
        <dbReference type="ARBA" id="ARBA00069073"/>
    </source>
</evidence>
<dbReference type="PANTHER" id="PTHR19211:SF14">
    <property type="entry name" value="ATP-BINDING CASSETTE SUB-FAMILY F MEMBER 1"/>
    <property type="match status" value="1"/>
</dbReference>
<dbReference type="InterPro" id="IPR017871">
    <property type="entry name" value="ABC_transporter-like_CS"/>
</dbReference>
<comment type="similarity">
    <text evidence="4">Belongs to the ABC transporter superfamily. ABCF family. YheS subfamily.</text>
</comment>
<evidence type="ECO:0000256" key="6">
    <source>
        <dbReference type="SAM" id="Coils"/>
    </source>
</evidence>
<gene>
    <name evidence="8" type="ORF">SAMN05216217_102297</name>
</gene>
<dbReference type="InterPro" id="IPR003439">
    <property type="entry name" value="ABC_transporter-like_ATP-bd"/>
</dbReference>
<feature type="domain" description="ABC transporter" evidence="7">
    <location>
        <begin position="322"/>
        <end position="536"/>
    </location>
</feature>
<dbReference type="GO" id="GO:0016887">
    <property type="term" value="F:ATP hydrolysis activity"/>
    <property type="evidence" value="ECO:0007669"/>
    <property type="project" value="InterPro"/>
</dbReference>
<organism evidence="8 9">
    <name type="scientific">Halopseudomonas yangmingensis</name>
    <dbReference type="NCBI Taxonomy" id="1720063"/>
    <lineage>
        <taxon>Bacteria</taxon>
        <taxon>Pseudomonadati</taxon>
        <taxon>Pseudomonadota</taxon>
        <taxon>Gammaproteobacteria</taxon>
        <taxon>Pseudomonadales</taxon>
        <taxon>Pseudomonadaceae</taxon>
        <taxon>Halopseudomonas</taxon>
    </lineage>
</organism>
<dbReference type="SUPFAM" id="SSF52540">
    <property type="entry name" value="P-loop containing nucleoside triphosphate hydrolases"/>
    <property type="match status" value="2"/>
</dbReference>
<accession>A0A1I4PF72</accession>
<dbReference type="FunFam" id="3.40.50.300:FF:000011">
    <property type="entry name" value="Putative ABC transporter ATP-binding component"/>
    <property type="match status" value="1"/>
</dbReference>
<evidence type="ECO:0000259" key="7">
    <source>
        <dbReference type="PROSITE" id="PS50893"/>
    </source>
</evidence>
<dbReference type="Pfam" id="PF00005">
    <property type="entry name" value="ABC_tran"/>
    <property type="match status" value="2"/>
</dbReference>
<dbReference type="InterPro" id="IPR003593">
    <property type="entry name" value="AAA+_ATPase"/>
</dbReference>
<evidence type="ECO:0000256" key="3">
    <source>
        <dbReference type="ARBA" id="ARBA00022840"/>
    </source>
</evidence>
<dbReference type="PANTHER" id="PTHR19211">
    <property type="entry name" value="ATP-BINDING TRANSPORT PROTEIN-RELATED"/>
    <property type="match status" value="1"/>
</dbReference>
<feature type="coiled-coil region" evidence="6">
    <location>
        <begin position="75"/>
        <end position="113"/>
    </location>
</feature>